<dbReference type="STRING" id="1798377.A2872_04385"/>
<evidence type="ECO:0000256" key="1">
    <source>
        <dbReference type="ARBA" id="ARBA00022801"/>
    </source>
</evidence>
<reference evidence="3 4" key="1">
    <citation type="journal article" date="2016" name="Nat. Commun.">
        <title>Thousands of microbial genomes shed light on interconnected biogeochemical processes in an aquifer system.</title>
        <authorList>
            <person name="Anantharaman K."/>
            <person name="Brown C.T."/>
            <person name="Hug L.A."/>
            <person name="Sharon I."/>
            <person name="Castelle C.J."/>
            <person name="Probst A.J."/>
            <person name="Thomas B.C."/>
            <person name="Singh A."/>
            <person name="Wilkins M.J."/>
            <person name="Karaoz U."/>
            <person name="Brodie E.L."/>
            <person name="Williams K.H."/>
            <person name="Hubbard S.S."/>
            <person name="Banfield J.F."/>
        </authorList>
    </citation>
    <scope>NUCLEOTIDE SEQUENCE [LARGE SCALE GENOMIC DNA]</scope>
</reference>
<dbReference type="Proteomes" id="UP000178681">
    <property type="component" value="Unassembled WGS sequence"/>
</dbReference>
<dbReference type="PROSITE" id="PS51462">
    <property type="entry name" value="NUDIX"/>
    <property type="match status" value="1"/>
</dbReference>
<dbReference type="InterPro" id="IPR020084">
    <property type="entry name" value="NUDIX_hydrolase_CS"/>
</dbReference>
<dbReference type="InterPro" id="IPR015797">
    <property type="entry name" value="NUDIX_hydrolase-like_dom_sf"/>
</dbReference>
<name>A0A1F5Z137_9BACT</name>
<gene>
    <name evidence="3" type="ORF">A2872_04385</name>
</gene>
<sequence>MVPNTKITAAGVLLISSDNKILAFARRGNLKKLGLPAGLRENNEELIKCAEREIFEETGVKITITSEDVKFTYKSDDKQEKKVDEFCVTYIKNINSKSKDIVLEKANEDEDGVAEGFALWVSPQKFISAGNSAFIDYNTALLKFAGLI</sequence>
<organism evidence="3 4">
    <name type="scientific">Candidatus Gottesmanbacteria bacterium RIFCSPHIGHO2_01_FULL_42_12</name>
    <dbReference type="NCBI Taxonomy" id="1798377"/>
    <lineage>
        <taxon>Bacteria</taxon>
        <taxon>Candidatus Gottesmaniibacteriota</taxon>
    </lineage>
</organism>
<dbReference type="CDD" id="cd02883">
    <property type="entry name" value="NUDIX_Hydrolase"/>
    <property type="match status" value="1"/>
</dbReference>
<evidence type="ECO:0000259" key="2">
    <source>
        <dbReference type="PROSITE" id="PS51462"/>
    </source>
</evidence>
<feature type="domain" description="Nudix hydrolase" evidence="2">
    <location>
        <begin position="5"/>
        <end position="144"/>
    </location>
</feature>
<dbReference type="Pfam" id="PF00293">
    <property type="entry name" value="NUDIX"/>
    <property type="match status" value="1"/>
</dbReference>
<dbReference type="InterPro" id="IPR000086">
    <property type="entry name" value="NUDIX_hydrolase_dom"/>
</dbReference>
<dbReference type="GO" id="GO:0016787">
    <property type="term" value="F:hydrolase activity"/>
    <property type="evidence" value="ECO:0007669"/>
    <property type="project" value="UniProtKB-KW"/>
</dbReference>
<dbReference type="Gene3D" id="3.90.79.10">
    <property type="entry name" value="Nucleoside Triphosphate Pyrophosphohydrolase"/>
    <property type="match status" value="1"/>
</dbReference>
<dbReference type="EMBL" id="MFJG01000025">
    <property type="protein sequence ID" value="OGG06179.1"/>
    <property type="molecule type" value="Genomic_DNA"/>
</dbReference>
<comment type="caution">
    <text evidence="3">The sequence shown here is derived from an EMBL/GenBank/DDBJ whole genome shotgun (WGS) entry which is preliminary data.</text>
</comment>
<proteinExistence type="predicted"/>
<dbReference type="AlphaFoldDB" id="A0A1F5Z137"/>
<dbReference type="SUPFAM" id="SSF55811">
    <property type="entry name" value="Nudix"/>
    <property type="match status" value="1"/>
</dbReference>
<keyword evidence="1" id="KW-0378">Hydrolase</keyword>
<evidence type="ECO:0000313" key="4">
    <source>
        <dbReference type="Proteomes" id="UP000178681"/>
    </source>
</evidence>
<accession>A0A1F5Z137</accession>
<evidence type="ECO:0000313" key="3">
    <source>
        <dbReference type="EMBL" id="OGG06179.1"/>
    </source>
</evidence>
<protein>
    <recommendedName>
        <fullName evidence="2">Nudix hydrolase domain-containing protein</fullName>
    </recommendedName>
</protein>
<dbReference type="PROSITE" id="PS00893">
    <property type="entry name" value="NUDIX_BOX"/>
    <property type="match status" value="1"/>
</dbReference>